<evidence type="ECO:0000313" key="9">
    <source>
        <dbReference type="Proteomes" id="UP000030752"/>
    </source>
</evidence>
<feature type="domain" description="Enoyl reductase (ER)" evidence="7">
    <location>
        <begin position="13"/>
        <end position="357"/>
    </location>
</feature>
<gene>
    <name evidence="8" type="ORF">HMPREF1541_07550</name>
</gene>
<sequence>MGSDTMMKAARFHAAKDVRIDEIPIPKTKPGYVRIKPEYCGICGSDLHEYEDGPHIIPQPGTKHPLTGEGPPVVLGHEFSGVIDEIGTGVAGLKKGQRAAIQPIIFDEDCLNCGQGLPNCCAQFGFIGLSGGAGGMSEYACVPASAVKPLPDDFPLDIGALVEPLAVGWHAVAVSPYKDGDSVLVLGGGPIGLAVVFALCGKGCQNIIVSEVSRQRRTFAKEFGAHHVIDPSSQDAVSEVKKLTKGYGADVGFDAAGVQVAVDYAIKAVRARGTLVNIALWGAKRVALDMMDMLFGERKYQAVVTYTAGDFEAVIDAIATGKLQPKGMITKVLAVDQVDEGFKALVEDKDNQVKILVHVGKLREAAANGTM</sequence>
<name>W2RNA4_CYPE1</name>
<dbReference type="PANTHER" id="PTHR43161:SF23">
    <property type="entry name" value="(R,R)-BUTANEDIOL DEHYDROGENASE-RELATED"/>
    <property type="match status" value="1"/>
</dbReference>
<evidence type="ECO:0000313" key="8">
    <source>
        <dbReference type="EMBL" id="ETN37927.1"/>
    </source>
</evidence>
<dbReference type="PROSITE" id="PS00059">
    <property type="entry name" value="ADH_ZINC"/>
    <property type="match status" value="1"/>
</dbReference>
<dbReference type="Proteomes" id="UP000030752">
    <property type="component" value="Unassembled WGS sequence"/>
</dbReference>
<keyword evidence="5" id="KW-0560">Oxidoreductase</keyword>
<accession>W2RNA4</accession>
<dbReference type="EMBL" id="KB822723">
    <property type="protein sequence ID" value="ETN37927.1"/>
    <property type="molecule type" value="Genomic_DNA"/>
</dbReference>
<dbReference type="InterPro" id="IPR036291">
    <property type="entry name" value="NAD(P)-bd_dom_sf"/>
</dbReference>
<keyword evidence="9" id="KW-1185">Reference proteome</keyword>
<evidence type="ECO:0000259" key="7">
    <source>
        <dbReference type="SMART" id="SM00829"/>
    </source>
</evidence>
<dbReference type="Gene3D" id="3.40.50.720">
    <property type="entry name" value="NAD(P)-binding Rossmann-like Domain"/>
    <property type="match status" value="1"/>
</dbReference>
<evidence type="ECO:0000256" key="3">
    <source>
        <dbReference type="ARBA" id="ARBA00022723"/>
    </source>
</evidence>
<keyword evidence="4 6" id="KW-0862">Zinc</keyword>
<protein>
    <submittedName>
        <fullName evidence="8">Chlorophyll synthesis pathway protein BchC</fullName>
    </submittedName>
</protein>
<dbReference type="GO" id="GO:0000721">
    <property type="term" value="F:(R,R)-butanediol dehydrogenase activity"/>
    <property type="evidence" value="ECO:0007669"/>
    <property type="project" value="TreeGrafter"/>
</dbReference>
<dbReference type="PANTHER" id="PTHR43161">
    <property type="entry name" value="SORBITOL DEHYDROGENASE"/>
    <property type="match status" value="1"/>
</dbReference>
<evidence type="ECO:0000256" key="6">
    <source>
        <dbReference type="RuleBase" id="RU361277"/>
    </source>
</evidence>
<dbReference type="GO" id="GO:0034079">
    <property type="term" value="P:butanediol biosynthetic process"/>
    <property type="evidence" value="ECO:0007669"/>
    <property type="project" value="TreeGrafter"/>
</dbReference>
<dbReference type="AlphaFoldDB" id="W2RNA4"/>
<dbReference type="InterPro" id="IPR020843">
    <property type="entry name" value="ER"/>
</dbReference>
<dbReference type="InterPro" id="IPR011032">
    <property type="entry name" value="GroES-like_sf"/>
</dbReference>
<reference evidence="8 9" key="1">
    <citation type="submission" date="2013-03" db="EMBL/GenBank/DDBJ databases">
        <title>The Genome Sequence of Phialophora europaea CBS 101466.</title>
        <authorList>
            <consortium name="The Broad Institute Genomics Platform"/>
            <person name="Cuomo C."/>
            <person name="de Hoog S."/>
            <person name="Gorbushina A."/>
            <person name="Walker B."/>
            <person name="Young S.K."/>
            <person name="Zeng Q."/>
            <person name="Gargeya S."/>
            <person name="Fitzgerald M."/>
            <person name="Haas B."/>
            <person name="Abouelleil A."/>
            <person name="Allen A.W."/>
            <person name="Alvarado L."/>
            <person name="Arachchi H.M."/>
            <person name="Berlin A.M."/>
            <person name="Chapman S.B."/>
            <person name="Gainer-Dewar J."/>
            <person name="Goldberg J."/>
            <person name="Griggs A."/>
            <person name="Gujja S."/>
            <person name="Hansen M."/>
            <person name="Howarth C."/>
            <person name="Imamovic A."/>
            <person name="Ireland A."/>
            <person name="Larimer J."/>
            <person name="McCowan C."/>
            <person name="Murphy C."/>
            <person name="Pearson M."/>
            <person name="Poon T.W."/>
            <person name="Priest M."/>
            <person name="Roberts A."/>
            <person name="Saif S."/>
            <person name="Shea T."/>
            <person name="Sisk P."/>
            <person name="Sykes S."/>
            <person name="Wortman J."/>
            <person name="Nusbaum C."/>
            <person name="Birren B."/>
        </authorList>
    </citation>
    <scope>NUCLEOTIDE SEQUENCE [LARGE SCALE GENOMIC DNA]</scope>
    <source>
        <strain evidence="8 9">CBS 101466</strain>
    </source>
</reference>
<dbReference type="FunCoup" id="W2RNA4">
    <property type="interactions" value="149"/>
</dbReference>
<comment type="cofactor">
    <cofactor evidence="1 6">
        <name>Zn(2+)</name>
        <dbReference type="ChEBI" id="CHEBI:29105"/>
    </cofactor>
</comment>
<dbReference type="STRING" id="1220924.W2RNA4"/>
<dbReference type="Pfam" id="PF00107">
    <property type="entry name" value="ADH_zinc_N"/>
    <property type="match status" value="1"/>
</dbReference>
<dbReference type="InterPro" id="IPR002328">
    <property type="entry name" value="ADH_Zn_CS"/>
</dbReference>
<dbReference type="Gene3D" id="3.90.180.10">
    <property type="entry name" value="Medium-chain alcohol dehydrogenases, catalytic domain"/>
    <property type="match status" value="1"/>
</dbReference>
<evidence type="ECO:0000256" key="2">
    <source>
        <dbReference type="ARBA" id="ARBA00008072"/>
    </source>
</evidence>
<dbReference type="InterPro" id="IPR013149">
    <property type="entry name" value="ADH-like_C"/>
</dbReference>
<dbReference type="SMART" id="SM00829">
    <property type="entry name" value="PKS_ER"/>
    <property type="match status" value="1"/>
</dbReference>
<dbReference type="Pfam" id="PF08240">
    <property type="entry name" value="ADH_N"/>
    <property type="match status" value="1"/>
</dbReference>
<dbReference type="CDD" id="cd08233">
    <property type="entry name" value="butanediol_DH_like"/>
    <property type="match status" value="1"/>
</dbReference>
<dbReference type="GO" id="GO:0008270">
    <property type="term" value="F:zinc ion binding"/>
    <property type="evidence" value="ECO:0007669"/>
    <property type="project" value="InterPro"/>
</dbReference>
<dbReference type="HOGENOM" id="CLU_026673_11_0_1"/>
<dbReference type="OrthoDB" id="3941538at2759"/>
<dbReference type="VEuPathDB" id="FungiDB:HMPREF1541_07550"/>
<dbReference type="GeneID" id="19974889"/>
<organism evidence="8 9">
    <name type="scientific">Cyphellophora europaea (strain CBS 101466)</name>
    <name type="common">Phialophora europaea</name>
    <dbReference type="NCBI Taxonomy" id="1220924"/>
    <lineage>
        <taxon>Eukaryota</taxon>
        <taxon>Fungi</taxon>
        <taxon>Dikarya</taxon>
        <taxon>Ascomycota</taxon>
        <taxon>Pezizomycotina</taxon>
        <taxon>Eurotiomycetes</taxon>
        <taxon>Chaetothyriomycetidae</taxon>
        <taxon>Chaetothyriales</taxon>
        <taxon>Cyphellophoraceae</taxon>
        <taxon>Cyphellophora</taxon>
    </lineage>
</organism>
<dbReference type="GO" id="GO:0005737">
    <property type="term" value="C:cytoplasm"/>
    <property type="evidence" value="ECO:0007669"/>
    <property type="project" value="TreeGrafter"/>
</dbReference>
<dbReference type="eggNOG" id="KOG0024">
    <property type="taxonomic scope" value="Eukaryota"/>
</dbReference>
<dbReference type="InterPro" id="IPR013154">
    <property type="entry name" value="ADH-like_N"/>
</dbReference>
<evidence type="ECO:0000256" key="1">
    <source>
        <dbReference type="ARBA" id="ARBA00001947"/>
    </source>
</evidence>
<keyword evidence="3 6" id="KW-0479">Metal-binding</keyword>
<comment type="similarity">
    <text evidence="2 6">Belongs to the zinc-containing alcohol dehydrogenase family.</text>
</comment>
<dbReference type="SUPFAM" id="SSF51735">
    <property type="entry name" value="NAD(P)-binding Rossmann-fold domains"/>
    <property type="match status" value="1"/>
</dbReference>
<evidence type="ECO:0000256" key="4">
    <source>
        <dbReference type="ARBA" id="ARBA00022833"/>
    </source>
</evidence>
<dbReference type="InParanoid" id="W2RNA4"/>
<evidence type="ECO:0000256" key="5">
    <source>
        <dbReference type="ARBA" id="ARBA00023002"/>
    </source>
</evidence>
<proteinExistence type="inferred from homology"/>
<dbReference type="SUPFAM" id="SSF50129">
    <property type="entry name" value="GroES-like"/>
    <property type="match status" value="1"/>
</dbReference>
<dbReference type="RefSeq" id="XP_008720096.1">
    <property type="nucleotide sequence ID" value="XM_008721874.1"/>
</dbReference>